<gene>
    <name evidence="1" type="ORF">B597_008880</name>
</gene>
<dbReference type="EMBL" id="AMCZ02000009">
    <property type="protein sequence ID" value="EWC41520.1"/>
    <property type="molecule type" value="Genomic_DNA"/>
</dbReference>
<sequence length="211" mass="23770">MDKQTQILRLVQELEDELDQFPLSSVIRSHAELTEQALDAWSDRLRDIGHPGRKFWDHPAELMYDEVGVLLGAMFVLIQAAITETVSIVKRIYELNGQKINKNAVMSLEADLDSRSSLSYVAIANGAANFYKHRFEWPKDWRGAPGQSQDTITLIRTLGMSPEQDLADNLLSAVHAIMNSTDSNLADLAGLVVERWRSRLALHLRGQFQLA</sequence>
<dbReference type="Proteomes" id="UP000026923">
    <property type="component" value="Unassembled WGS sequence"/>
</dbReference>
<dbReference type="RefSeq" id="WP_024161594.1">
    <property type="nucleotide sequence ID" value="NZ_KK020675.1"/>
</dbReference>
<protein>
    <submittedName>
        <fullName evidence="1">Uncharacterized protein</fullName>
    </submittedName>
</protein>
<accession>A0A061JT37</accession>
<organism evidence="1 2">
    <name type="scientific">Stutzerimonas stutzeri KOS6</name>
    <dbReference type="NCBI Taxonomy" id="1218352"/>
    <lineage>
        <taxon>Bacteria</taxon>
        <taxon>Pseudomonadati</taxon>
        <taxon>Pseudomonadota</taxon>
        <taxon>Gammaproteobacteria</taxon>
        <taxon>Pseudomonadales</taxon>
        <taxon>Pseudomonadaceae</taxon>
        <taxon>Stutzerimonas</taxon>
    </lineage>
</organism>
<dbReference type="OrthoDB" id="6837139at2"/>
<dbReference type="AlphaFoldDB" id="A0A061JT37"/>
<evidence type="ECO:0000313" key="2">
    <source>
        <dbReference type="Proteomes" id="UP000026923"/>
    </source>
</evidence>
<comment type="caution">
    <text evidence="1">The sequence shown here is derived from an EMBL/GenBank/DDBJ whole genome shotgun (WGS) entry which is preliminary data.</text>
</comment>
<reference evidence="1 2" key="1">
    <citation type="journal article" date="2013" name="Genome Announc.">
        <title>Draft Genome of the Nitrogen-Fixing Bacterium Pseudomonas stutzeri Strain KOS6 Isolated from Industrial Hydrocarbon Sludge.</title>
        <authorList>
            <person name="Grigoryeva T.V."/>
            <person name="Laikov A.V."/>
            <person name="Naumova R.P."/>
            <person name="Manolov A.I."/>
            <person name="Larin A.K."/>
            <person name="Karpova I.Y."/>
            <person name="Semashko T.A."/>
            <person name="Alexeev D.G."/>
            <person name="Kostryukova E.S."/>
            <person name="Muller R."/>
            <person name="Govorun V.M."/>
        </authorList>
    </citation>
    <scope>NUCLEOTIDE SEQUENCE [LARGE SCALE GENOMIC DNA]</scope>
    <source>
        <strain evidence="1 2">KOS6</strain>
    </source>
</reference>
<proteinExistence type="predicted"/>
<name>A0A061JT37_STUST</name>
<dbReference type="HOGENOM" id="CLU_1304029_0_0_6"/>
<evidence type="ECO:0000313" key="1">
    <source>
        <dbReference type="EMBL" id="EWC41520.1"/>
    </source>
</evidence>